<protein>
    <submittedName>
        <fullName evidence="1">Uncharacterized protein</fullName>
    </submittedName>
</protein>
<proteinExistence type="predicted"/>
<sequence>MEENIYLYQGNSFVFDLEIEGLKQELDSCYLSCKKHKKDDTYIFKKRIGNGINKIEQTENSFVYSLRIAPEDTENLIATAYYYDLQVEIEKDIFTVLSGKLIIKEKITRGN</sequence>
<organism evidence="1">
    <name type="scientific">Siphoviridae sp. ctYM922</name>
    <dbReference type="NCBI Taxonomy" id="2825547"/>
    <lineage>
        <taxon>Viruses</taxon>
        <taxon>Duplodnaviria</taxon>
        <taxon>Heunggongvirae</taxon>
        <taxon>Uroviricota</taxon>
        <taxon>Caudoviricetes</taxon>
    </lineage>
</organism>
<evidence type="ECO:0000313" key="1">
    <source>
        <dbReference type="EMBL" id="DAF91003.1"/>
    </source>
</evidence>
<dbReference type="EMBL" id="BK016042">
    <property type="protein sequence ID" value="DAF91003.1"/>
    <property type="molecule type" value="Genomic_DNA"/>
</dbReference>
<accession>A0A8S5U966</accession>
<name>A0A8S5U966_9CAUD</name>
<reference evidence="1" key="1">
    <citation type="journal article" date="2021" name="Proc. Natl. Acad. Sci. U.S.A.">
        <title>A Catalog of Tens of Thousands of Viruses from Human Metagenomes Reveals Hidden Associations with Chronic Diseases.</title>
        <authorList>
            <person name="Tisza M.J."/>
            <person name="Buck C.B."/>
        </authorList>
    </citation>
    <scope>NUCLEOTIDE SEQUENCE</scope>
    <source>
        <strain evidence="1">CtYM922</strain>
    </source>
</reference>